<proteinExistence type="predicted"/>
<reference evidence="2 3" key="1">
    <citation type="submission" date="2022-12" db="EMBL/GenBank/DDBJ databases">
        <title>Chromosome-level genome of Tegillarca granosa.</title>
        <authorList>
            <person name="Kim J."/>
        </authorList>
    </citation>
    <scope>NUCLEOTIDE SEQUENCE [LARGE SCALE GENOMIC DNA]</scope>
    <source>
        <strain evidence="2">Teg-2019</strain>
        <tissue evidence="2">Adductor muscle</tissue>
    </source>
</reference>
<keyword evidence="1" id="KW-0812">Transmembrane</keyword>
<keyword evidence="3" id="KW-1185">Reference proteome</keyword>
<feature type="transmembrane region" description="Helical" evidence="1">
    <location>
        <begin position="75"/>
        <end position="94"/>
    </location>
</feature>
<comment type="caution">
    <text evidence="2">The sequence shown here is derived from an EMBL/GenBank/DDBJ whole genome shotgun (WGS) entry which is preliminary data.</text>
</comment>
<keyword evidence="1" id="KW-1133">Transmembrane helix</keyword>
<organism evidence="2 3">
    <name type="scientific">Tegillarca granosa</name>
    <name type="common">Malaysian cockle</name>
    <name type="synonym">Anadara granosa</name>
    <dbReference type="NCBI Taxonomy" id="220873"/>
    <lineage>
        <taxon>Eukaryota</taxon>
        <taxon>Metazoa</taxon>
        <taxon>Spiralia</taxon>
        <taxon>Lophotrochozoa</taxon>
        <taxon>Mollusca</taxon>
        <taxon>Bivalvia</taxon>
        <taxon>Autobranchia</taxon>
        <taxon>Pteriomorphia</taxon>
        <taxon>Arcoida</taxon>
        <taxon>Arcoidea</taxon>
        <taxon>Arcidae</taxon>
        <taxon>Tegillarca</taxon>
    </lineage>
</organism>
<gene>
    <name evidence="2" type="ORF">KUTeg_000360</name>
</gene>
<feature type="transmembrane region" description="Helical" evidence="1">
    <location>
        <begin position="12"/>
        <end position="35"/>
    </location>
</feature>
<keyword evidence="1" id="KW-0472">Membrane</keyword>
<sequence length="162" mass="17394">MAGFGDAPGVVKVAFVCIFLGFVLNIVGFAMPYWFSNLLGHQGLWQYCFGDGVGDNCYRHKILTDWFESVRTFEAIGFIASIVTLVFVILYVCVSKTSGSKIVAILSSLLSIGTAGVILLGIFIYLGKMDLDYISWALGLSVAGGILFGLSGILLIVSICSK</sequence>
<protein>
    <submittedName>
        <fullName evidence="2">Uncharacterized protein</fullName>
    </submittedName>
</protein>
<accession>A0ABQ9FXC7</accession>
<dbReference type="Gene3D" id="1.20.140.150">
    <property type="match status" value="1"/>
</dbReference>
<feature type="transmembrane region" description="Helical" evidence="1">
    <location>
        <begin position="133"/>
        <end position="157"/>
    </location>
</feature>
<evidence type="ECO:0000313" key="3">
    <source>
        <dbReference type="Proteomes" id="UP001217089"/>
    </source>
</evidence>
<dbReference type="EMBL" id="JARBDR010000018">
    <property type="protein sequence ID" value="KAJ8321889.1"/>
    <property type="molecule type" value="Genomic_DNA"/>
</dbReference>
<evidence type="ECO:0000256" key="1">
    <source>
        <dbReference type="SAM" id="Phobius"/>
    </source>
</evidence>
<evidence type="ECO:0000313" key="2">
    <source>
        <dbReference type="EMBL" id="KAJ8321889.1"/>
    </source>
</evidence>
<name>A0ABQ9FXC7_TEGGR</name>
<dbReference type="Proteomes" id="UP001217089">
    <property type="component" value="Unassembled WGS sequence"/>
</dbReference>
<feature type="transmembrane region" description="Helical" evidence="1">
    <location>
        <begin position="106"/>
        <end position="127"/>
    </location>
</feature>